<dbReference type="GO" id="GO:0042026">
    <property type="term" value="P:protein refolding"/>
    <property type="evidence" value="ECO:0007669"/>
    <property type="project" value="InterPro"/>
</dbReference>
<evidence type="ECO:0000256" key="3">
    <source>
        <dbReference type="ARBA" id="ARBA00022741"/>
    </source>
</evidence>
<keyword evidence="7" id="KW-1185">Reference proteome</keyword>
<dbReference type="InterPro" id="IPR027410">
    <property type="entry name" value="TCP-1-like_intermed_sf"/>
</dbReference>
<comment type="similarity">
    <text evidence="2">Belongs to the TCP-1 chaperonin family.</text>
</comment>
<dbReference type="InterPro" id="IPR001844">
    <property type="entry name" value="Cpn60/GroEL"/>
</dbReference>
<dbReference type="InterPro" id="IPR027413">
    <property type="entry name" value="GROEL-like_equatorial_sf"/>
</dbReference>
<accession>A0A514TUQ5</accession>
<evidence type="ECO:0000256" key="5">
    <source>
        <dbReference type="ARBA" id="ARBA00023186"/>
    </source>
</evidence>
<organism evidence="6 7">
    <name type="scientific">Aeromonas phage PS1</name>
    <dbReference type="NCBI Taxonomy" id="2591406"/>
    <lineage>
        <taxon>Viruses</taxon>
        <taxon>Duplodnaviria</taxon>
        <taxon>Heunggongvirae</taxon>
        <taxon>Uroviricota</taxon>
        <taxon>Caudoviricetes</taxon>
        <taxon>Chimalliviridae</taxon>
        <taxon>Ferozepurvirus</taxon>
        <taxon>Ferozepurvirus PS1</taxon>
    </lineage>
</organism>
<dbReference type="InterPro" id="IPR027409">
    <property type="entry name" value="GroEL-like_apical_dom_sf"/>
</dbReference>
<evidence type="ECO:0000313" key="7">
    <source>
        <dbReference type="Proteomes" id="UP000317703"/>
    </source>
</evidence>
<dbReference type="GO" id="GO:0140662">
    <property type="term" value="F:ATP-dependent protein folding chaperone"/>
    <property type="evidence" value="ECO:0007669"/>
    <property type="project" value="InterPro"/>
</dbReference>
<dbReference type="EMBL" id="MN032614">
    <property type="protein sequence ID" value="QDJ96710.1"/>
    <property type="molecule type" value="Genomic_DNA"/>
</dbReference>
<proteinExistence type="inferred from homology"/>
<evidence type="ECO:0000256" key="4">
    <source>
        <dbReference type="ARBA" id="ARBA00022840"/>
    </source>
</evidence>
<keyword evidence="4" id="KW-0067">ATP-binding</keyword>
<dbReference type="Gene3D" id="1.10.560.10">
    <property type="entry name" value="GroEL-like equatorial domain"/>
    <property type="match status" value="1"/>
</dbReference>
<sequence length="517" mass="57073">MSILTEQTFTNKEETRAIIDEVIQMAYESVCSTMGPNGSYAVINQLNKPKLTKDGVSVAKALDFNEARRNLIADVIKEPSIKTDLEVGDGTTTTVFLTYNLYKMFKNKMGFTQTRFVDKLVKEAIEEINKLIIPGDIHSDTFRKMLMTTSNYESEIVDKVLEIYQTHDNPNIRLENCPTLPADQIVETKEILFPGNYGKDIFTPPHPGILNVPLEAKCPVVIIDGVVNMIVVNKLIGAFTGYNNVVMFARSFEPIALSALQSINGQGATKFIPFKVEAAGSLGSNILSELGKLVGVTPVVGVEEIYERETVELARCSFILTTQGVMFTKEDPVISKVAEEILSELVPRYEKMNAIDKQTPIGLSLFTRISRLRANNVTIKVTGTVPSEATERYYRYEDAMKAAKTGSIYGILPGIGWGYLTVAQTLLSKYGALELTQEQQDLVLDFTSVLTQPYLHLTGNTLENIKFLDLVTGLEEEVPTGVFDNAAATMTALTGGWACCKTLAKINNIMGRSSKSY</sequence>
<reference evidence="6" key="1">
    <citation type="submission" date="2019-06" db="EMBL/GenBank/DDBJ databases">
        <title>Complete genome sequence of Aeromonas hydrophila bacteriophage PS1.</title>
        <authorList>
            <person name="Rai S."/>
            <person name="Tyagi A."/>
            <person name="Kumar N."/>
            <person name="Singh N."/>
        </authorList>
    </citation>
    <scope>NUCLEOTIDE SEQUENCE [LARGE SCALE GENOMIC DNA]</scope>
</reference>
<evidence type="ECO:0000256" key="2">
    <source>
        <dbReference type="ARBA" id="ARBA00008020"/>
    </source>
</evidence>
<protein>
    <submittedName>
        <fullName evidence="6">Chaperonin GroEL</fullName>
    </submittedName>
</protein>
<dbReference type="PRINTS" id="PR00304">
    <property type="entry name" value="TCOMPLEXTCP1"/>
</dbReference>
<keyword evidence="5" id="KW-0143">Chaperone</keyword>
<name>A0A514TUQ5_9CAUD</name>
<dbReference type="Gene3D" id="3.30.260.10">
    <property type="entry name" value="TCP-1-like chaperonin intermediate domain"/>
    <property type="match status" value="1"/>
</dbReference>
<evidence type="ECO:0000313" key="6">
    <source>
        <dbReference type="EMBL" id="QDJ96710.1"/>
    </source>
</evidence>
<dbReference type="PANTHER" id="PTHR45633">
    <property type="entry name" value="60 KDA HEAT SHOCK PROTEIN, MITOCHONDRIAL"/>
    <property type="match status" value="1"/>
</dbReference>
<dbReference type="InterPro" id="IPR002423">
    <property type="entry name" value="Cpn60/GroEL/TCP-1"/>
</dbReference>
<gene>
    <name evidence="6" type="ORF">PS1_0199</name>
</gene>
<keyword evidence="3" id="KW-0547">Nucleotide-binding</keyword>
<dbReference type="InterPro" id="IPR017998">
    <property type="entry name" value="Chaperone_TCP-1"/>
</dbReference>
<dbReference type="Gene3D" id="3.50.7.10">
    <property type="entry name" value="GroEL"/>
    <property type="match status" value="1"/>
</dbReference>
<dbReference type="Proteomes" id="UP000317703">
    <property type="component" value="Segment"/>
</dbReference>
<comment type="similarity">
    <text evidence="1">Belongs to the chaperonin (HSP60) family.</text>
</comment>
<dbReference type="GO" id="GO:0005524">
    <property type="term" value="F:ATP binding"/>
    <property type="evidence" value="ECO:0007669"/>
    <property type="project" value="UniProtKB-KW"/>
</dbReference>
<dbReference type="Pfam" id="PF00118">
    <property type="entry name" value="Cpn60_TCP1"/>
    <property type="match status" value="1"/>
</dbReference>
<dbReference type="SUPFAM" id="SSF48592">
    <property type="entry name" value="GroEL equatorial domain-like"/>
    <property type="match status" value="1"/>
</dbReference>
<evidence type="ECO:0000256" key="1">
    <source>
        <dbReference type="ARBA" id="ARBA00006607"/>
    </source>
</evidence>